<accession>A0ABU3NP43</accession>
<keyword evidence="3" id="KW-1185">Reference proteome</keyword>
<reference evidence="2 3" key="1">
    <citation type="submission" date="2023-07" db="EMBL/GenBank/DDBJ databases">
        <title>Novel species of Thermanaerothrix with wide hydrolytic capabilities.</title>
        <authorList>
            <person name="Zayulina K.S."/>
            <person name="Podosokorskaya O.A."/>
            <person name="Elcheninov A.G."/>
        </authorList>
    </citation>
    <scope>NUCLEOTIDE SEQUENCE [LARGE SCALE GENOMIC DNA]</scope>
    <source>
        <strain evidence="2 3">4228-RoL</strain>
    </source>
</reference>
<dbReference type="EMBL" id="JAUHMF010000002">
    <property type="protein sequence ID" value="MDT8898609.1"/>
    <property type="molecule type" value="Genomic_DNA"/>
</dbReference>
<gene>
    <name evidence="2" type="ORF">QYE77_10035</name>
</gene>
<evidence type="ECO:0000256" key="1">
    <source>
        <dbReference type="SAM" id="MobiDB-lite"/>
    </source>
</evidence>
<dbReference type="Proteomes" id="UP001254165">
    <property type="component" value="Unassembled WGS sequence"/>
</dbReference>
<feature type="region of interest" description="Disordered" evidence="1">
    <location>
        <begin position="141"/>
        <end position="162"/>
    </location>
</feature>
<name>A0ABU3NP43_9CHLR</name>
<proteinExistence type="predicted"/>
<organism evidence="2 3">
    <name type="scientific">Thermanaerothrix solaris</name>
    <dbReference type="NCBI Taxonomy" id="3058434"/>
    <lineage>
        <taxon>Bacteria</taxon>
        <taxon>Bacillati</taxon>
        <taxon>Chloroflexota</taxon>
        <taxon>Anaerolineae</taxon>
        <taxon>Anaerolineales</taxon>
        <taxon>Anaerolineaceae</taxon>
        <taxon>Thermanaerothrix</taxon>
    </lineage>
</organism>
<feature type="compositionally biased region" description="Basic and acidic residues" evidence="1">
    <location>
        <begin position="148"/>
        <end position="162"/>
    </location>
</feature>
<evidence type="ECO:0000313" key="3">
    <source>
        <dbReference type="Proteomes" id="UP001254165"/>
    </source>
</evidence>
<evidence type="ECO:0000313" key="2">
    <source>
        <dbReference type="EMBL" id="MDT8898609.1"/>
    </source>
</evidence>
<comment type="caution">
    <text evidence="2">The sequence shown here is derived from an EMBL/GenBank/DDBJ whole genome shotgun (WGS) entry which is preliminary data.</text>
</comment>
<dbReference type="RefSeq" id="WP_315625272.1">
    <property type="nucleotide sequence ID" value="NZ_JAUHMF010000002.1"/>
</dbReference>
<sequence>MNRIHFAQRNFIHASLQSFEETLAQAEHWLAHRTETGALYRYHLYLTPEREAEVRQMLRTARAEIATLSARLGLSPHEESVNRLLAARFSQCWTELVDTHPQRLKGYGEVDPHLVETFGAAFEHLATLALQLSRLFGADSPAPTISGDDGRATRDSEGGAHA</sequence>
<protein>
    <submittedName>
        <fullName evidence="2">Uncharacterized protein</fullName>
    </submittedName>
</protein>